<organism evidence="1 2">
    <name type="scientific">Portunus trituberculatus</name>
    <name type="common">Swimming crab</name>
    <name type="synonym">Neptunus trituberculatus</name>
    <dbReference type="NCBI Taxonomy" id="210409"/>
    <lineage>
        <taxon>Eukaryota</taxon>
        <taxon>Metazoa</taxon>
        <taxon>Ecdysozoa</taxon>
        <taxon>Arthropoda</taxon>
        <taxon>Crustacea</taxon>
        <taxon>Multicrustacea</taxon>
        <taxon>Malacostraca</taxon>
        <taxon>Eumalacostraca</taxon>
        <taxon>Eucarida</taxon>
        <taxon>Decapoda</taxon>
        <taxon>Pleocyemata</taxon>
        <taxon>Brachyura</taxon>
        <taxon>Eubrachyura</taxon>
        <taxon>Portunoidea</taxon>
        <taxon>Portunidae</taxon>
        <taxon>Portuninae</taxon>
        <taxon>Portunus</taxon>
    </lineage>
</organism>
<dbReference type="Proteomes" id="UP000324222">
    <property type="component" value="Unassembled WGS sequence"/>
</dbReference>
<dbReference type="EMBL" id="VSRR010004054">
    <property type="protein sequence ID" value="MPC38390.1"/>
    <property type="molecule type" value="Genomic_DNA"/>
</dbReference>
<evidence type="ECO:0000313" key="1">
    <source>
        <dbReference type="EMBL" id="MPC38390.1"/>
    </source>
</evidence>
<gene>
    <name evidence="1" type="ORF">E2C01_031896</name>
</gene>
<comment type="caution">
    <text evidence="1">The sequence shown here is derived from an EMBL/GenBank/DDBJ whole genome shotgun (WGS) entry which is preliminary data.</text>
</comment>
<proteinExistence type="predicted"/>
<accession>A0A5B7EU06</accession>
<keyword evidence="2" id="KW-1185">Reference proteome</keyword>
<evidence type="ECO:0000313" key="2">
    <source>
        <dbReference type="Proteomes" id="UP000324222"/>
    </source>
</evidence>
<name>A0A5B7EU06_PORTR</name>
<dbReference type="AlphaFoldDB" id="A0A5B7EU06"/>
<sequence>MVVPIQVHLWCNHLEPRYHGDMLVTLNHSTNGIASKQYVVGFKPTRGRLP</sequence>
<reference evidence="1 2" key="1">
    <citation type="submission" date="2019-05" db="EMBL/GenBank/DDBJ databases">
        <title>Another draft genome of Portunus trituberculatus and its Hox gene families provides insights of decapod evolution.</title>
        <authorList>
            <person name="Jeong J.-H."/>
            <person name="Song I."/>
            <person name="Kim S."/>
            <person name="Choi T."/>
            <person name="Kim D."/>
            <person name="Ryu S."/>
            <person name="Kim W."/>
        </authorList>
    </citation>
    <scope>NUCLEOTIDE SEQUENCE [LARGE SCALE GENOMIC DNA]</scope>
    <source>
        <tissue evidence="1">Muscle</tissue>
    </source>
</reference>
<protein>
    <submittedName>
        <fullName evidence="1">Uncharacterized protein</fullName>
    </submittedName>
</protein>